<gene>
    <name evidence="3" type="ORF">Rsub_03720</name>
</gene>
<proteinExistence type="predicted"/>
<sequence length="105" mass="11234">MQLATRTTVRPAARVSVRAAPRPAVRVVRARAQPEKVLQEAIKEAEEVCDGGAAGECAAAWDNVEEISAAISHKKANDAATNANDPLEQFCGDNPDADECRVYDD</sequence>
<dbReference type="InterPro" id="IPR039314">
    <property type="entry name" value="CP12-like"/>
</dbReference>
<dbReference type="Proteomes" id="UP000247498">
    <property type="component" value="Unassembled WGS sequence"/>
</dbReference>
<dbReference type="PANTHER" id="PTHR33921">
    <property type="entry name" value="CALVIN CYCLE PROTEIN CP12-2, CHLOROPLASTIC"/>
    <property type="match status" value="1"/>
</dbReference>
<dbReference type="Pfam" id="PF02672">
    <property type="entry name" value="CP12"/>
    <property type="match status" value="1"/>
</dbReference>
<organism evidence="3 4">
    <name type="scientific">Raphidocelis subcapitata</name>
    <dbReference type="NCBI Taxonomy" id="307507"/>
    <lineage>
        <taxon>Eukaryota</taxon>
        <taxon>Viridiplantae</taxon>
        <taxon>Chlorophyta</taxon>
        <taxon>core chlorophytes</taxon>
        <taxon>Chlorophyceae</taxon>
        <taxon>CS clade</taxon>
        <taxon>Sphaeropleales</taxon>
        <taxon>Selenastraceae</taxon>
        <taxon>Raphidocelis</taxon>
    </lineage>
</organism>
<dbReference type="STRING" id="307507.A0A2V0NTB0"/>
<dbReference type="GO" id="GO:0080153">
    <property type="term" value="P:negative regulation of reductive pentose-phosphate cycle"/>
    <property type="evidence" value="ECO:0007669"/>
    <property type="project" value="TreeGrafter"/>
</dbReference>
<dbReference type="GO" id="GO:0009507">
    <property type="term" value="C:chloroplast"/>
    <property type="evidence" value="ECO:0007669"/>
    <property type="project" value="TreeGrafter"/>
</dbReference>
<dbReference type="InParanoid" id="A0A2V0NTB0"/>
<evidence type="ECO:0000259" key="2">
    <source>
        <dbReference type="SMART" id="SM01093"/>
    </source>
</evidence>
<comment type="caution">
    <text evidence="3">The sequence shown here is derived from an EMBL/GenBank/DDBJ whole genome shotgun (WGS) entry which is preliminary data.</text>
</comment>
<dbReference type="InterPro" id="IPR003823">
    <property type="entry name" value="CP12_dom"/>
</dbReference>
<feature type="disulfide bond" evidence="1">
    <location>
        <begin position="49"/>
        <end position="57"/>
    </location>
</feature>
<accession>A0A2V0NTB0</accession>
<keyword evidence="4" id="KW-1185">Reference proteome</keyword>
<dbReference type="SMART" id="SM01093">
    <property type="entry name" value="CP12"/>
    <property type="match status" value="1"/>
</dbReference>
<keyword evidence="1" id="KW-1015">Disulfide bond</keyword>
<evidence type="ECO:0000256" key="1">
    <source>
        <dbReference type="PIRSR" id="PIRSR639314-50"/>
    </source>
</evidence>
<dbReference type="AlphaFoldDB" id="A0A2V0NTB0"/>
<evidence type="ECO:0000313" key="3">
    <source>
        <dbReference type="EMBL" id="GBF90866.1"/>
    </source>
</evidence>
<name>A0A2V0NTB0_9CHLO</name>
<evidence type="ECO:0000313" key="4">
    <source>
        <dbReference type="Proteomes" id="UP000247498"/>
    </source>
</evidence>
<dbReference type="PANTHER" id="PTHR33921:SF15">
    <property type="entry name" value="CALVIN CYCLE PROTEIN CP12-2, CHLOROPLASTIC"/>
    <property type="match status" value="1"/>
</dbReference>
<feature type="domain" description="CP12" evidence="2">
    <location>
        <begin position="35"/>
        <end position="105"/>
    </location>
</feature>
<dbReference type="EMBL" id="BDRX01000020">
    <property type="protein sequence ID" value="GBF90866.1"/>
    <property type="molecule type" value="Genomic_DNA"/>
</dbReference>
<dbReference type="FunCoup" id="A0A2V0NTB0">
    <property type="interactions" value="564"/>
</dbReference>
<protein>
    <recommendedName>
        <fullName evidence="2">CP12 domain-containing protein</fullName>
    </recommendedName>
</protein>
<feature type="disulfide bond" evidence="1">
    <location>
        <begin position="91"/>
        <end position="100"/>
    </location>
</feature>
<reference evidence="3 4" key="1">
    <citation type="journal article" date="2018" name="Sci. Rep.">
        <title>Raphidocelis subcapitata (=Pseudokirchneriella subcapitata) provides an insight into genome evolution and environmental adaptations in the Sphaeropleales.</title>
        <authorList>
            <person name="Suzuki S."/>
            <person name="Yamaguchi H."/>
            <person name="Nakajima N."/>
            <person name="Kawachi M."/>
        </authorList>
    </citation>
    <scope>NUCLEOTIDE SEQUENCE [LARGE SCALE GENOMIC DNA]</scope>
    <source>
        <strain evidence="3 4">NIES-35</strain>
    </source>
</reference>